<proteinExistence type="predicted"/>
<sequence length="88" mass="9755">MQVAQAYQRTEQFSNPPASVQLPASVNPRPAVDVLSQLENLIVQIKEDNIIEEPQNTLKSLLADMLDLLNEEIDSPVQSIIKSLVSDL</sequence>
<feature type="region of interest" description="Disordered" evidence="1">
    <location>
        <begin position="1"/>
        <end position="24"/>
    </location>
</feature>
<evidence type="ECO:0000256" key="1">
    <source>
        <dbReference type="SAM" id="MobiDB-lite"/>
    </source>
</evidence>
<reference evidence="2" key="1">
    <citation type="submission" date="2018-06" db="EMBL/GenBank/DDBJ databases">
        <authorList>
            <person name="Zhirakovskaya E."/>
        </authorList>
    </citation>
    <scope>NUCLEOTIDE SEQUENCE</scope>
</reference>
<organism evidence="2">
    <name type="scientific">hydrothermal vent metagenome</name>
    <dbReference type="NCBI Taxonomy" id="652676"/>
    <lineage>
        <taxon>unclassified sequences</taxon>
        <taxon>metagenomes</taxon>
        <taxon>ecological metagenomes</taxon>
    </lineage>
</organism>
<dbReference type="AlphaFoldDB" id="A0A3B0XV44"/>
<name>A0A3B0XV44_9ZZZZ</name>
<gene>
    <name evidence="2" type="ORF">MNBD_GAMMA10-1373</name>
</gene>
<dbReference type="EMBL" id="UOFJ01000647">
    <property type="protein sequence ID" value="VAW72158.1"/>
    <property type="molecule type" value="Genomic_DNA"/>
</dbReference>
<protein>
    <submittedName>
        <fullName evidence="2">Uncharacterized protein</fullName>
    </submittedName>
</protein>
<accession>A0A3B0XV44</accession>
<evidence type="ECO:0000313" key="2">
    <source>
        <dbReference type="EMBL" id="VAW72158.1"/>
    </source>
</evidence>